<accession>A0A6C0J5H7</accession>
<sequence>MNYNNYVQSLKNKNILLFDHQYRLSYYKLNKIITFNNQTGGGNYNTNPKLFKNKSNEDLCNIINLSLSNNIKLGYLYYLIYN</sequence>
<proteinExistence type="predicted"/>
<dbReference type="AlphaFoldDB" id="A0A6C0J5H7"/>
<reference evidence="1" key="1">
    <citation type="journal article" date="2020" name="Nature">
        <title>Giant virus diversity and host interactions through global metagenomics.</title>
        <authorList>
            <person name="Schulz F."/>
            <person name="Roux S."/>
            <person name="Paez-Espino D."/>
            <person name="Jungbluth S."/>
            <person name="Walsh D.A."/>
            <person name="Denef V.J."/>
            <person name="McMahon K.D."/>
            <person name="Konstantinidis K.T."/>
            <person name="Eloe-Fadrosh E.A."/>
            <person name="Kyrpides N.C."/>
            <person name="Woyke T."/>
        </authorList>
    </citation>
    <scope>NUCLEOTIDE SEQUENCE</scope>
    <source>
        <strain evidence="1">GVMAG-M-3300025860-12</strain>
    </source>
</reference>
<protein>
    <submittedName>
        <fullName evidence="1">Uncharacterized protein</fullName>
    </submittedName>
</protein>
<evidence type="ECO:0000313" key="1">
    <source>
        <dbReference type="EMBL" id="QHU00120.1"/>
    </source>
</evidence>
<name>A0A6C0J5H7_9ZZZZ</name>
<organism evidence="1">
    <name type="scientific">viral metagenome</name>
    <dbReference type="NCBI Taxonomy" id="1070528"/>
    <lineage>
        <taxon>unclassified sequences</taxon>
        <taxon>metagenomes</taxon>
        <taxon>organismal metagenomes</taxon>
    </lineage>
</organism>
<dbReference type="EMBL" id="MN740323">
    <property type="protein sequence ID" value="QHU00120.1"/>
    <property type="molecule type" value="Genomic_DNA"/>
</dbReference>